<protein>
    <recommendedName>
        <fullName evidence="4">Bindin</fullName>
    </recommendedName>
</protein>
<evidence type="ECO:0000313" key="2">
    <source>
        <dbReference type="EMBL" id="KAK7503850.1"/>
    </source>
</evidence>
<reference evidence="2 3" key="1">
    <citation type="journal article" date="2023" name="Sci. Data">
        <title>Genome assembly of the Korean intertidal mud-creeper Batillaria attramentaria.</title>
        <authorList>
            <person name="Patra A.K."/>
            <person name="Ho P.T."/>
            <person name="Jun S."/>
            <person name="Lee S.J."/>
            <person name="Kim Y."/>
            <person name="Won Y.J."/>
        </authorList>
    </citation>
    <scope>NUCLEOTIDE SEQUENCE [LARGE SCALE GENOMIC DNA]</scope>
    <source>
        <strain evidence="2">Wonlab-2016</strain>
    </source>
</reference>
<feature type="region of interest" description="Disordered" evidence="1">
    <location>
        <begin position="53"/>
        <end position="93"/>
    </location>
</feature>
<name>A0ABD0LXF3_9CAEN</name>
<comment type="caution">
    <text evidence="2">The sequence shown here is derived from an EMBL/GenBank/DDBJ whole genome shotgun (WGS) entry which is preliminary data.</text>
</comment>
<evidence type="ECO:0000256" key="1">
    <source>
        <dbReference type="SAM" id="MobiDB-lite"/>
    </source>
</evidence>
<feature type="region of interest" description="Disordered" evidence="1">
    <location>
        <begin position="1"/>
        <end position="27"/>
    </location>
</feature>
<evidence type="ECO:0000313" key="3">
    <source>
        <dbReference type="Proteomes" id="UP001519460"/>
    </source>
</evidence>
<feature type="compositionally biased region" description="Polar residues" evidence="1">
    <location>
        <begin position="75"/>
        <end position="90"/>
    </location>
</feature>
<accession>A0ABD0LXF3</accession>
<feature type="compositionally biased region" description="Low complexity" evidence="1">
    <location>
        <begin position="14"/>
        <end position="27"/>
    </location>
</feature>
<keyword evidence="3" id="KW-1185">Reference proteome</keyword>
<sequence length="113" mass="12628">MSGFNQDDGFFQAGYYDNQSQGQGQQYSEYSGYDYEGAQQFGQEPQFGQFDYSQQQGSYVPDPGYGGGQYAGSIMTPSMQYTGPSDTQGVENYEDEPPLMEELGINFDHITQK</sequence>
<proteinExistence type="predicted"/>
<dbReference type="Proteomes" id="UP001519460">
    <property type="component" value="Unassembled WGS sequence"/>
</dbReference>
<feature type="non-terminal residue" evidence="2">
    <location>
        <position position="113"/>
    </location>
</feature>
<dbReference type="AlphaFoldDB" id="A0ABD0LXF3"/>
<gene>
    <name evidence="2" type="ORF">BaRGS_00004973</name>
</gene>
<dbReference type="EMBL" id="JACVVK020000018">
    <property type="protein sequence ID" value="KAK7503850.1"/>
    <property type="molecule type" value="Genomic_DNA"/>
</dbReference>
<evidence type="ECO:0008006" key="4">
    <source>
        <dbReference type="Google" id="ProtNLM"/>
    </source>
</evidence>
<organism evidence="2 3">
    <name type="scientific">Batillaria attramentaria</name>
    <dbReference type="NCBI Taxonomy" id="370345"/>
    <lineage>
        <taxon>Eukaryota</taxon>
        <taxon>Metazoa</taxon>
        <taxon>Spiralia</taxon>
        <taxon>Lophotrochozoa</taxon>
        <taxon>Mollusca</taxon>
        <taxon>Gastropoda</taxon>
        <taxon>Caenogastropoda</taxon>
        <taxon>Sorbeoconcha</taxon>
        <taxon>Cerithioidea</taxon>
        <taxon>Batillariidae</taxon>
        <taxon>Batillaria</taxon>
    </lineage>
</organism>